<proteinExistence type="predicted"/>
<dbReference type="Proteomes" id="UP000011014">
    <property type="component" value="Unassembled WGS sequence"/>
</dbReference>
<dbReference type="Proteomes" id="UP000001307">
    <property type="component" value="Unassembled WGS sequence"/>
</dbReference>
<dbReference type="OrthoDB" id="10330061at2759"/>
<dbReference type="AlphaFoldDB" id="E4WTT6"/>
<reference evidence="2" key="1">
    <citation type="journal article" date="2010" name="Science">
        <title>Plasticity of animal genome architecture unmasked by rapid evolution of a pelagic tunicate.</title>
        <authorList>
            <person name="Denoeud F."/>
            <person name="Henriet S."/>
            <person name="Mungpakdee S."/>
            <person name="Aury J.M."/>
            <person name="Da Silva C."/>
            <person name="Brinkmann H."/>
            <person name="Mikhaleva J."/>
            <person name="Olsen L.C."/>
            <person name="Jubin C."/>
            <person name="Canestro C."/>
            <person name="Bouquet J.M."/>
            <person name="Danks G."/>
            <person name="Poulain J."/>
            <person name="Campsteijn C."/>
            <person name="Adamski M."/>
            <person name="Cross I."/>
            <person name="Yadetie F."/>
            <person name="Muffato M."/>
            <person name="Louis A."/>
            <person name="Butcher S."/>
            <person name="Tsagkogeorga G."/>
            <person name="Konrad A."/>
            <person name="Singh S."/>
            <person name="Jensen M.F."/>
            <person name="Cong E.H."/>
            <person name="Eikeseth-Otteraa H."/>
            <person name="Noel B."/>
            <person name="Anthouard V."/>
            <person name="Porcel B.M."/>
            <person name="Kachouri-Lafond R."/>
            <person name="Nishino A."/>
            <person name="Ugolini M."/>
            <person name="Chourrout P."/>
            <person name="Nishida H."/>
            <person name="Aasland R."/>
            <person name="Huzurbazar S."/>
            <person name="Westhof E."/>
            <person name="Delsuc F."/>
            <person name="Lehrach H."/>
            <person name="Reinhardt R."/>
            <person name="Weissenbach J."/>
            <person name="Roy S.W."/>
            <person name="Artiguenave F."/>
            <person name="Postlethwait J.H."/>
            <person name="Manak J.R."/>
            <person name="Thompson E.M."/>
            <person name="Jaillon O."/>
            <person name="Du Pasquier L."/>
            <person name="Boudinot P."/>
            <person name="Liberles D.A."/>
            <person name="Volff J.N."/>
            <person name="Philippe H."/>
            <person name="Lenhard B."/>
            <person name="Roest Crollius H."/>
            <person name="Wincker P."/>
            <person name="Chourrout D."/>
        </authorList>
    </citation>
    <scope>NUCLEOTIDE SEQUENCE [LARGE SCALE GENOMIC DNA]</scope>
</reference>
<evidence type="ECO:0000313" key="4">
    <source>
        <dbReference type="Proteomes" id="UP000001307"/>
    </source>
</evidence>
<dbReference type="InParanoid" id="E4WTT6"/>
<evidence type="ECO:0000313" key="3">
    <source>
        <dbReference type="EMBL" id="CBY30867.1"/>
    </source>
</evidence>
<keyword evidence="4" id="KW-1185">Reference proteome</keyword>
<evidence type="ECO:0000313" key="2">
    <source>
        <dbReference type="EMBL" id="CBY07210.1"/>
    </source>
</evidence>
<accession>E4WTT6</accession>
<protein>
    <submittedName>
        <fullName evidence="2">Uncharacterized protein</fullName>
    </submittedName>
</protein>
<evidence type="ECO:0000256" key="1">
    <source>
        <dbReference type="SAM" id="MobiDB-lite"/>
    </source>
</evidence>
<organism evidence="2">
    <name type="scientific">Oikopleura dioica</name>
    <name type="common">Tunicate</name>
    <dbReference type="NCBI Taxonomy" id="34765"/>
    <lineage>
        <taxon>Eukaryota</taxon>
        <taxon>Metazoa</taxon>
        <taxon>Chordata</taxon>
        <taxon>Tunicata</taxon>
        <taxon>Appendicularia</taxon>
        <taxon>Copelata</taxon>
        <taxon>Oikopleuridae</taxon>
        <taxon>Oikopleura</taxon>
    </lineage>
</organism>
<sequence length="121" mass="13880">MDTFELNKEPNQSSTALKMPEKTRYLPACITNVREQMARQMDGDIQRALLAGRLSNNVTRLDNTLSLMKRESQSNTLILGDLADDTRKLNKRLDELLARDPRVLPREAIEAARRGKNQWDL</sequence>
<feature type="region of interest" description="Disordered" evidence="1">
    <location>
        <begin position="1"/>
        <end position="20"/>
    </location>
</feature>
<name>E4WTT6_OIKDI</name>
<dbReference type="EMBL" id="FN654286">
    <property type="protein sequence ID" value="CBY30867.1"/>
    <property type="molecule type" value="Genomic_DNA"/>
</dbReference>
<dbReference type="EMBL" id="FN653016">
    <property type="protein sequence ID" value="CBY07210.1"/>
    <property type="molecule type" value="Genomic_DNA"/>
</dbReference>
<gene>
    <name evidence="2" type="ORF">GSOID_T00006298001</name>
    <name evidence="3" type="ORF">GSOID_T00018811001</name>
</gene>